<evidence type="ECO:0000256" key="1">
    <source>
        <dbReference type="SAM" id="MobiDB-lite"/>
    </source>
</evidence>
<gene>
    <name evidence="2" type="ORF">BDV36DRAFT_302818</name>
</gene>
<feature type="compositionally biased region" description="Basic residues" evidence="1">
    <location>
        <begin position="1"/>
        <end position="11"/>
    </location>
</feature>
<feature type="compositionally biased region" description="Polar residues" evidence="1">
    <location>
        <begin position="12"/>
        <end position="34"/>
    </location>
</feature>
<feature type="region of interest" description="Disordered" evidence="1">
    <location>
        <begin position="1"/>
        <end position="34"/>
    </location>
</feature>
<dbReference type="Proteomes" id="UP000325395">
    <property type="component" value="Unassembled WGS sequence"/>
</dbReference>
<evidence type="ECO:0000313" key="3">
    <source>
        <dbReference type="Proteomes" id="UP000325395"/>
    </source>
</evidence>
<keyword evidence="3" id="KW-1185">Reference proteome</keyword>
<accession>A0ABQ6VZP2</accession>
<dbReference type="EMBL" id="ML735955">
    <property type="protein sequence ID" value="KAE8410368.1"/>
    <property type="molecule type" value="Genomic_DNA"/>
</dbReference>
<proteinExistence type="predicted"/>
<organism evidence="2 3">
    <name type="scientific">Aspergillus pseudocaelatus</name>
    <dbReference type="NCBI Taxonomy" id="1825620"/>
    <lineage>
        <taxon>Eukaryota</taxon>
        <taxon>Fungi</taxon>
        <taxon>Dikarya</taxon>
        <taxon>Ascomycota</taxon>
        <taxon>Pezizomycotina</taxon>
        <taxon>Eurotiomycetes</taxon>
        <taxon>Eurotiomycetidae</taxon>
        <taxon>Eurotiales</taxon>
        <taxon>Aspergillaceae</taxon>
        <taxon>Aspergillus</taxon>
        <taxon>Aspergillus subgen. Circumdati</taxon>
    </lineage>
</organism>
<evidence type="ECO:0000313" key="2">
    <source>
        <dbReference type="EMBL" id="KAE8410368.1"/>
    </source>
</evidence>
<sequence>MVGRAPKKQKTRGTQSLPPWTSSHNSLTHPLSSGNISSNDSATLFTLGDFAADINGNLSQSYLNNFCFATTDLQPGGNPDSENVNAMATSNSQATVEGSAPSTSYTPYEATPSLMLAQLPAPSARSQLPDSVALNTPKPYRDRSVVSQYPHAATLMETVELLECHLQNPEPPIDQAMLLNRQAIVTVRDILGSHEFQRCQSCPSLVATIMGMAVGLYEIIFITIIRPATTTHGESIPESSLSESAPSAPGVRAVPAFRFGSLEFGPDEQEIFRNSIVRWDLAHCIETIRHCRQEIYQRQQLGEQQDRTAIQHGGFQSMKLCIDRIQLQWYKELEEQTVRLFASVPDLCPVGLGGLDAKYKPSEALGSLGEDADTVQ</sequence>
<name>A0ABQ6VZP2_9EURO</name>
<reference evidence="2 3" key="1">
    <citation type="submission" date="2019-04" db="EMBL/GenBank/DDBJ databases">
        <authorList>
            <consortium name="DOE Joint Genome Institute"/>
            <person name="Mondo S."/>
            <person name="Kjaerbolling I."/>
            <person name="Vesth T."/>
            <person name="Frisvad J.C."/>
            <person name="Nybo J.L."/>
            <person name="Theobald S."/>
            <person name="Kildgaard S."/>
            <person name="Isbrandt T."/>
            <person name="Kuo A."/>
            <person name="Sato A."/>
            <person name="Lyhne E.K."/>
            <person name="Kogle M.E."/>
            <person name="Wiebenga A."/>
            <person name="Kun R.S."/>
            <person name="Lubbers R.J."/>
            <person name="Makela M.R."/>
            <person name="Barry K."/>
            <person name="Chovatia M."/>
            <person name="Clum A."/>
            <person name="Daum C."/>
            <person name="Haridas S."/>
            <person name="He G."/>
            <person name="LaButti K."/>
            <person name="Lipzen A."/>
            <person name="Riley R."/>
            <person name="Salamov A."/>
            <person name="Simmons B.A."/>
            <person name="Magnuson J.K."/>
            <person name="Henrissat B."/>
            <person name="Mortensen U.H."/>
            <person name="Larsen T.O."/>
            <person name="Devries R.P."/>
            <person name="Grigoriev I.V."/>
            <person name="Machida M."/>
            <person name="Baker S.E."/>
            <person name="Andersen M.R."/>
            <person name="Cantor M.N."/>
            <person name="Hua S.X."/>
        </authorList>
    </citation>
    <scope>NUCLEOTIDE SEQUENCE [LARGE SCALE GENOMIC DNA]</scope>
    <source>
        <strain evidence="2 3">CBS 117616</strain>
    </source>
</reference>
<protein>
    <recommendedName>
        <fullName evidence="4">Aflatoxin regulatory protein domain-containing protein</fullName>
    </recommendedName>
</protein>
<evidence type="ECO:0008006" key="4">
    <source>
        <dbReference type="Google" id="ProtNLM"/>
    </source>
</evidence>